<feature type="chain" id="PRO_5042127264" description="DUF306 domain-containing protein" evidence="1">
    <location>
        <begin position="20"/>
        <end position="157"/>
    </location>
</feature>
<evidence type="ECO:0000313" key="3">
    <source>
        <dbReference type="Proteomes" id="UP001187859"/>
    </source>
</evidence>
<evidence type="ECO:0000313" key="2">
    <source>
        <dbReference type="EMBL" id="MDV5393213.1"/>
    </source>
</evidence>
<sequence length="157" mass="17538">MKSKRLFIPLILFTLSANAYEPQAWIRSPSPDNPLKIKAASPQVRVNNGSGIGMYFMTDNGTIISSCNCNPKTDSNEKKINITLSGKKAQYIRICNPFLESYLYRPATEQDFALADEQLTNTRYVVVQGVADKPFSITSLGYTDAAKPRVIDLRQQL</sequence>
<dbReference type="RefSeq" id="WP_259477003.1">
    <property type="nucleotide sequence ID" value="NZ_CP091834.1"/>
</dbReference>
<reference evidence="2" key="1">
    <citation type="submission" date="2023-05" db="EMBL/GenBank/DDBJ databases">
        <title>Colonisation of extended spectrum b-lactamase- and carbapenemase-producing bacteria on hospital surfaces from low- and middle-income countries.</title>
        <authorList>
            <person name="Nieto-Rosado M."/>
            <person name="Sands K."/>
            <person name="Iregbu K."/>
            <person name="Zahra R."/>
            <person name="Mazarati J.B."/>
            <person name="Mehtar S."/>
            <person name="Barnards-Group B."/>
            <person name="Walsh T.R."/>
        </authorList>
    </citation>
    <scope>NUCLEOTIDE SEQUENCE</scope>
    <source>
        <strain evidence="2">PP-E493</strain>
    </source>
</reference>
<comment type="caution">
    <text evidence="2">The sequence shown here is derived from an EMBL/GenBank/DDBJ whole genome shotgun (WGS) entry which is preliminary data.</text>
</comment>
<keyword evidence="1" id="KW-0732">Signal</keyword>
<proteinExistence type="predicted"/>
<dbReference type="Proteomes" id="UP001187859">
    <property type="component" value="Unassembled WGS sequence"/>
</dbReference>
<gene>
    <name evidence="2" type="ORF">QM089_23775</name>
</gene>
<feature type="signal peptide" evidence="1">
    <location>
        <begin position="1"/>
        <end position="19"/>
    </location>
</feature>
<dbReference type="EMBL" id="JASGOQ010000003">
    <property type="protein sequence ID" value="MDV5393213.1"/>
    <property type="molecule type" value="Genomic_DNA"/>
</dbReference>
<evidence type="ECO:0000256" key="1">
    <source>
        <dbReference type="SAM" id="SignalP"/>
    </source>
</evidence>
<evidence type="ECO:0008006" key="4">
    <source>
        <dbReference type="Google" id="ProtNLM"/>
    </source>
</evidence>
<dbReference type="AlphaFoldDB" id="A0AAE4Q5U5"/>
<name>A0AAE4Q5U5_9GAMM</name>
<protein>
    <recommendedName>
        <fullName evidence="4">DUF306 domain-containing protein</fullName>
    </recommendedName>
</protein>
<organism evidence="2 3">
    <name type="scientific">Shewanella xiamenensis</name>
    <dbReference type="NCBI Taxonomy" id="332186"/>
    <lineage>
        <taxon>Bacteria</taxon>
        <taxon>Pseudomonadati</taxon>
        <taxon>Pseudomonadota</taxon>
        <taxon>Gammaproteobacteria</taxon>
        <taxon>Alteromonadales</taxon>
        <taxon>Shewanellaceae</taxon>
        <taxon>Shewanella</taxon>
    </lineage>
</organism>
<accession>A0AAE4Q5U5</accession>